<gene>
    <name evidence="1" type="ORF">AV530_015334</name>
</gene>
<dbReference type="EMBL" id="LSYS01005191">
    <property type="protein sequence ID" value="OPJ78401.1"/>
    <property type="molecule type" value="Genomic_DNA"/>
</dbReference>
<reference evidence="1 2" key="1">
    <citation type="submission" date="2016-02" db="EMBL/GenBank/DDBJ databases">
        <title>Band-tailed pigeon sequencing and assembly.</title>
        <authorList>
            <person name="Soares A.E."/>
            <person name="Novak B.J."/>
            <person name="Rice E.S."/>
            <person name="O'Connell B."/>
            <person name="Chang D."/>
            <person name="Weber S."/>
            <person name="Shapiro B."/>
        </authorList>
    </citation>
    <scope>NUCLEOTIDE SEQUENCE [LARGE SCALE GENOMIC DNA]</scope>
    <source>
        <strain evidence="1">BTP2013</strain>
        <tissue evidence="1">Blood</tissue>
    </source>
</reference>
<dbReference type="AlphaFoldDB" id="A0A1V4K1Y9"/>
<protein>
    <submittedName>
        <fullName evidence="1">Uncharacterized protein</fullName>
    </submittedName>
</protein>
<evidence type="ECO:0000313" key="2">
    <source>
        <dbReference type="Proteomes" id="UP000190648"/>
    </source>
</evidence>
<organism evidence="1 2">
    <name type="scientific">Patagioenas fasciata monilis</name>
    <dbReference type="NCBI Taxonomy" id="372326"/>
    <lineage>
        <taxon>Eukaryota</taxon>
        <taxon>Metazoa</taxon>
        <taxon>Chordata</taxon>
        <taxon>Craniata</taxon>
        <taxon>Vertebrata</taxon>
        <taxon>Euteleostomi</taxon>
        <taxon>Archelosauria</taxon>
        <taxon>Archosauria</taxon>
        <taxon>Dinosauria</taxon>
        <taxon>Saurischia</taxon>
        <taxon>Theropoda</taxon>
        <taxon>Coelurosauria</taxon>
        <taxon>Aves</taxon>
        <taxon>Neognathae</taxon>
        <taxon>Neoaves</taxon>
        <taxon>Columbimorphae</taxon>
        <taxon>Columbiformes</taxon>
        <taxon>Columbidae</taxon>
        <taxon>Patagioenas</taxon>
    </lineage>
</organism>
<comment type="caution">
    <text evidence="1">The sequence shown here is derived from an EMBL/GenBank/DDBJ whole genome shotgun (WGS) entry which is preliminary data.</text>
</comment>
<evidence type="ECO:0000313" key="1">
    <source>
        <dbReference type="EMBL" id="OPJ78401.1"/>
    </source>
</evidence>
<accession>A0A1V4K1Y9</accession>
<proteinExistence type="predicted"/>
<keyword evidence="2" id="KW-1185">Reference proteome</keyword>
<sequence>MQQAQHIPLVLLPRSDSAENCSCAGWTSRLESVSAMPESNCSPAHEDQTAVRPPRADIGEFFSRGRTQQSWDAHESQTGC</sequence>
<name>A0A1V4K1Y9_PATFA</name>
<dbReference type="Proteomes" id="UP000190648">
    <property type="component" value="Unassembled WGS sequence"/>
</dbReference>